<dbReference type="InParanoid" id="B9TCN4"/>
<dbReference type="InterPro" id="IPR012908">
    <property type="entry name" value="PGAP1-ab_dom-like"/>
</dbReference>
<sequence>MADNGKLTGYKLPVNPGQKQGTVAQGFVTPKQDKNPQIQAVPPRRVLPIVFIPGIMGSNLRMSAKRQEHLGLKSNIAWRPDNLKVTAAQYNDSAKERQLRLDPDTTEVDIYDPVNNPTGDAKETSEERNGAVHFTQTYNAFKHLDGPLLQSDLPPANNPKTKDQKALERGWGEVYFSSYGIILSECELRLNAAFAYKSMDTYLEKSVANISPTAWQANQTPPLQKLDEKTMRETVAGCWFPVHAMGYNWLKGNMESGIVIADRIRRLIKKYQDDGYQCEKVILVTHSMGGLVARAVIHPKMGKLNDEVLGIVHGVMPAMGAGTAYKRVRCGFEREWTRRKSAGPYRI</sequence>
<keyword evidence="1" id="KW-0813">Transport</keyword>
<proteinExistence type="inferred from homology"/>
<keyword evidence="1" id="KW-0256">Endoplasmic reticulum</keyword>
<dbReference type="PANTHER" id="PTHR11440">
    <property type="entry name" value="LECITHIN-CHOLESTEROL ACYLTRANSFERASE-RELATED"/>
    <property type="match status" value="1"/>
</dbReference>
<gene>
    <name evidence="4" type="ORF">RCOM_1790590</name>
</gene>
<dbReference type="SUPFAM" id="SSF53474">
    <property type="entry name" value="alpha/beta-Hydrolases"/>
    <property type="match status" value="1"/>
</dbReference>
<protein>
    <recommendedName>
        <fullName evidence="1">GPI inositol-deacylase</fullName>
        <ecNumber evidence="1">3.1.-.-</ecNumber>
    </recommendedName>
</protein>
<dbReference type="AlphaFoldDB" id="B9TCN4"/>
<accession>B9TCN4</accession>
<evidence type="ECO:0000256" key="1">
    <source>
        <dbReference type="RuleBase" id="RU365011"/>
    </source>
</evidence>
<evidence type="ECO:0000259" key="3">
    <source>
        <dbReference type="Pfam" id="PF07819"/>
    </source>
</evidence>
<feature type="region of interest" description="Disordered" evidence="2">
    <location>
        <begin position="1"/>
        <end position="22"/>
    </location>
</feature>
<organism evidence="4 5">
    <name type="scientific">Ricinus communis</name>
    <name type="common">Castor bean</name>
    <dbReference type="NCBI Taxonomy" id="3988"/>
    <lineage>
        <taxon>Eukaryota</taxon>
        <taxon>Viridiplantae</taxon>
        <taxon>Streptophyta</taxon>
        <taxon>Embryophyta</taxon>
        <taxon>Tracheophyta</taxon>
        <taxon>Spermatophyta</taxon>
        <taxon>Magnoliopsida</taxon>
        <taxon>eudicotyledons</taxon>
        <taxon>Gunneridae</taxon>
        <taxon>Pentapetalae</taxon>
        <taxon>rosids</taxon>
        <taxon>fabids</taxon>
        <taxon>Malpighiales</taxon>
        <taxon>Euphorbiaceae</taxon>
        <taxon>Acalyphoideae</taxon>
        <taxon>Acalypheae</taxon>
        <taxon>Ricinus</taxon>
    </lineage>
</organism>
<comment type="function">
    <text evidence="1">Involved in inositol deacylation of GPI-anchored proteins which plays important roles in the quality control and ER-associated degradation of GPI-anchored proteins.</text>
</comment>
<keyword evidence="1" id="KW-0653">Protein transport</keyword>
<name>B9TCN4_RICCO</name>
<dbReference type="Pfam" id="PF07819">
    <property type="entry name" value="PGAP1"/>
    <property type="match status" value="1"/>
</dbReference>
<dbReference type="Proteomes" id="UP000008311">
    <property type="component" value="Unassembled WGS sequence"/>
</dbReference>
<dbReference type="STRING" id="3988.B9TCN4"/>
<dbReference type="GO" id="GO:0015031">
    <property type="term" value="P:protein transport"/>
    <property type="evidence" value="ECO:0007669"/>
    <property type="project" value="UniProtKB-KW"/>
</dbReference>
<comment type="subcellular location">
    <subcellularLocation>
        <location evidence="1">Endoplasmic reticulum membrane</location>
    </subcellularLocation>
</comment>
<comment type="similarity">
    <text evidence="1">Belongs to the GPI inositol-deacylase family.</text>
</comment>
<keyword evidence="1" id="KW-0378">Hydrolase</keyword>
<dbReference type="Gene3D" id="3.40.50.1820">
    <property type="entry name" value="alpha/beta hydrolase"/>
    <property type="match status" value="1"/>
</dbReference>
<evidence type="ECO:0000256" key="2">
    <source>
        <dbReference type="SAM" id="MobiDB-lite"/>
    </source>
</evidence>
<evidence type="ECO:0000313" key="5">
    <source>
        <dbReference type="Proteomes" id="UP000008311"/>
    </source>
</evidence>
<keyword evidence="1" id="KW-0472">Membrane</keyword>
<reference evidence="5" key="1">
    <citation type="journal article" date="2010" name="Nat. Biotechnol.">
        <title>Draft genome sequence of the oilseed species Ricinus communis.</title>
        <authorList>
            <person name="Chan A.P."/>
            <person name="Crabtree J."/>
            <person name="Zhao Q."/>
            <person name="Lorenzi H."/>
            <person name="Orvis J."/>
            <person name="Puiu D."/>
            <person name="Melake-Berhan A."/>
            <person name="Jones K.M."/>
            <person name="Redman J."/>
            <person name="Chen G."/>
            <person name="Cahoon E.B."/>
            <person name="Gedil M."/>
            <person name="Stanke M."/>
            <person name="Haas B.J."/>
            <person name="Wortman J.R."/>
            <person name="Fraser-Liggett C.M."/>
            <person name="Ravel J."/>
            <person name="Rabinowicz P.D."/>
        </authorList>
    </citation>
    <scope>NUCLEOTIDE SEQUENCE [LARGE SCALE GENOMIC DNA]</scope>
    <source>
        <strain evidence="5">cv. Hale</strain>
    </source>
</reference>
<dbReference type="GO" id="GO:0005789">
    <property type="term" value="C:endoplasmic reticulum membrane"/>
    <property type="evidence" value="ECO:0007669"/>
    <property type="project" value="UniProtKB-SubCell"/>
</dbReference>
<dbReference type="EMBL" id="EQ977431">
    <property type="protein sequence ID" value="EEF26381.1"/>
    <property type="molecule type" value="Genomic_DNA"/>
</dbReference>
<feature type="domain" description="GPI inositol-deacylase PGAP1-like alpha/beta" evidence="3">
    <location>
        <begin position="260"/>
        <end position="300"/>
    </location>
</feature>
<keyword evidence="5" id="KW-1185">Reference proteome</keyword>
<evidence type="ECO:0000313" key="4">
    <source>
        <dbReference type="EMBL" id="EEF26381.1"/>
    </source>
</evidence>
<dbReference type="EC" id="3.1.-.-" evidence="1"/>
<dbReference type="InterPro" id="IPR029058">
    <property type="entry name" value="AB_hydrolase_fold"/>
</dbReference>
<dbReference type="GO" id="GO:0016788">
    <property type="term" value="F:hydrolase activity, acting on ester bonds"/>
    <property type="evidence" value="ECO:0007669"/>
    <property type="project" value="InterPro"/>
</dbReference>